<dbReference type="NCBIfam" id="TIGR00614">
    <property type="entry name" value="recQ_fam"/>
    <property type="match status" value="1"/>
</dbReference>
<dbReference type="CDD" id="cd17920">
    <property type="entry name" value="DEXHc_RecQ"/>
    <property type="match status" value="1"/>
</dbReference>
<dbReference type="Gene3D" id="3.40.50.300">
    <property type="entry name" value="P-loop containing nucleotide triphosphate hydrolases"/>
    <property type="match status" value="2"/>
</dbReference>
<dbReference type="GO" id="GO:0003678">
    <property type="term" value="F:DNA helicase activity"/>
    <property type="evidence" value="ECO:0007669"/>
    <property type="project" value="UniProtKB-EC"/>
</dbReference>
<feature type="domain" description="Helicase C-terminal" evidence="6">
    <location>
        <begin position="218"/>
        <end position="380"/>
    </location>
</feature>
<dbReference type="Proteomes" id="UP000831787">
    <property type="component" value="Chromosome"/>
</dbReference>
<sequence length="510" mass="59511">MQVQNIEEYLWAHFGYKNFREGQRPIIEDVLNGNDVLGILPTGTGKSLCYQLPALIFQGATLVVSPLISLMSDQEKQLKAVGIKKVVAINSFLNPQERTEVLKRLHDYKLIYLSPEMLQNQRMLQALKKLPIDLFVIDEAHCISQWGHEFRTDYLKLDQIIHELADPPVLALSATATPEVQEDIFKQLKKPNMIKRVHSMDKINVSFAVEHMSSAEEKIERIAEILSGRKAACMIYFSSRQWAERAASALQQKLSQRIAFYHGGMEQTDRLLIQQQFMNDQLDIVCCTSAFGMGLDKPDIRYVIHFHVPTQIESFIQEVGRAGRDGKPCASLVLFTHRDYYLPQMLIQSELPETNELHKIFRVLDTFRNKPLPHKEEIVQVMELSESQWNFIKYQLEKHGCYSDGKISGSIEEWERMQTKVEQFLKERWHYKQGKLKEMINWVHHKGCKRKKLYEPFQDHIRPPYVPCCDSCGFNIADLQVENWEESSSVDSWQSRLRKMFQQEDHYEIF</sequence>
<proteinExistence type="predicted"/>
<keyword evidence="2 7" id="KW-0378">Hydrolase</keyword>
<evidence type="ECO:0000313" key="7">
    <source>
        <dbReference type="EMBL" id="UOQ42675.1"/>
    </source>
</evidence>
<dbReference type="PANTHER" id="PTHR13710:SF84">
    <property type="entry name" value="ATP-DEPENDENT DNA HELICASE RECS-RELATED"/>
    <property type="match status" value="1"/>
</dbReference>
<dbReference type="InterPro" id="IPR027417">
    <property type="entry name" value="P-loop_NTPase"/>
</dbReference>
<dbReference type="EMBL" id="CP095073">
    <property type="protein sequence ID" value="UOQ42675.1"/>
    <property type="molecule type" value="Genomic_DNA"/>
</dbReference>
<feature type="domain" description="Helicase ATP-binding" evidence="5">
    <location>
        <begin position="27"/>
        <end position="194"/>
    </location>
</feature>
<evidence type="ECO:0000259" key="5">
    <source>
        <dbReference type="PROSITE" id="PS51192"/>
    </source>
</evidence>
<evidence type="ECO:0000256" key="4">
    <source>
        <dbReference type="ARBA" id="ARBA00022840"/>
    </source>
</evidence>
<dbReference type="PROSITE" id="PS51192">
    <property type="entry name" value="HELICASE_ATP_BIND_1"/>
    <property type="match status" value="1"/>
</dbReference>
<reference evidence="7 8" key="1">
    <citation type="submission" date="2022-04" db="EMBL/GenBank/DDBJ databases">
        <title>Halobacillus sp. isolated from saltern.</title>
        <authorList>
            <person name="Won M."/>
            <person name="Lee C.-M."/>
            <person name="Woen H.-Y."/>
            <person name="Kwon S.-W."/>
        </authorList>
    </citation>
    <scope>NUCLEOTIDE SEQUENCE [LARGE SCALE GENOMIC DNA]</scope>
    <source>
        <strain evidence="7 8">SSBR10-3</strain>
    </source>
</reference>
<evidence type="ECO:0000313" key="8">
    <source>
        <dbReference type="Proteomes" id="UP000831787"/>
    </source>
</evidence>
<evidence type="ECO:0000259" key="6">
    <source>
        <dbReference type="PROSITE" id="PS51194"/>
    </source>
</evidence>
<evidence type="ECO:0000256" key="3">
    <source>
        <dbReference type="ARBA" id="ARBA00022806"/>
    </source>
</evidence>
<dbReference type="InterPro" id="IPR001650">
    <property type="entry name" value="Helicase_C-like"/>
</dbReference>
<dbReference type="SMART" id="SM00490">
    <property type="entry name" value="HELICc"/>
    <property type="match status" value="1"/>
</dbReference>
<protein>
    <submittedName>
        <fullName evidence="7">RecQ family ATP-dependent DNA helicase</fullName>
        <ecNumber evidence="7">3.6.4.12</ecNumber>
    </submittedName>
</protein>
<dbReference type="InterPro" id="IPR014001">
    <property type="entry name" value="Helicase_ATP-bd"/>
</dbReference>
<keyword evidence="8" id="KW-1185">Reference proteome</keyword>
<accession>A0ABY4EDZ3</accession>
<keyword evidence="4" id="KW-0067">ATP-binding</keyword>
<evidence type="ECO:0000256" key="2">
    <source>
        <dbReference type="ARBA" id="ARBA00022801"/>
    </source>
</evidence>
<organism evidence="7 8">
    <name type="scientific">Halobacillus salinarum</name>
    <dbReference type="NCBI Taxonomy" id="2932257"/>
    <lineage>
        <taxon>Bacteria</taxon>
        <taxon>Bacillati</taxon>
        <taxon>Bacillota</taxon>
        <taxon>Bacilli</taxon>
        <taxon>Bacillales</taxon>
        <taxon>Bacillaceae</taxon>
        <taxon>Halobacillus</taxon>
    </lineage>
</organism>
<dbReference type="PANTHER" id="PTHR13710">
    <property type="entry name" value="DNA HELICASE RECQ FAMILY MEMBER"/>
    <property type="match status" value="1"/>
</dbReference>
<dbReference type="Pfam" id="PF00271">
    <property type="entry name" value="Helicase_C"/>
    <property type="match status" value="1"/>
</dbReference>
<dbReference type="PROSITE" id="PS51194">
    <property type="entry name" value="HELICASE_CTER"/>
    <property type="match status" value="1"/>
</dbReference>
<dbReference type="GO" id="GO:0016787">
    <property type="term" value="F:hydrolase activity"/>
    <property type="evidence" value="ECO:0007669"/>
    <property type="project" value="UniProtKB-KW"/>
</dbReference>
<dbReference type="RefSeq" id="WP_244707978.1">
    <property type="nucleotide sequence ID" value="NZ_CP095073.1"/>
</dbReference>
<evidence type="ECO:0000256" key="1">
    <source>
        <dbReference type="ARBA" id="ARBA00022741"/>
    </source>
</evidence>
<dbReference type="Pfam" id="PF00270">
    <property type="entry name" value="DEAD"/>
    <property type="match status" value="1"/>
</dbReference>
<dbReference type="InterPro" id="IPR011545">
    <property type="entry name" value="DEAD/DEAH_box_helicase_dom"/>
</dbReference>
<keyword evidence="3 7" id="KW-0347">Helicase</keyword>
<dbReference type="SUPFAM" id="SSF52540">
    <property type="entry name" value="P-loop containing nucleoside triphosphate hydrolases"/>
    <property type="match status" value="1"/>
</dbReference>
<dbReference type="SMART" id="SM00487">
    <property type="entry name" value="DEXDc"/>
    <property type="match status" value="1"/>
</dbReference>
<dbReference type="InterPro" id="IPR004589">
    <property type="entry name" value="DNA_helicase_ATP-dep_RecQ"/>
</dbReference>
<name>A0ABY4EDZ3_9BACI</name>
<keyword evidence="1" id="KW-0547">Nucleotide-binding</keyword>
<gene>
    <name evidence="7" type="ORF">MUN89_11900</name>
</gene>
<dbReference type="EC" id="3.6.4.12" evidence="7"/>